<evidence type="ECO:0000313" key="2">
    <source>
        <dbReference type="Proteomes" id="UP000830395"/>
    </source>
</evidence>
<name>A0ACC5YB75_9TELE</name>
<proteinExistence type="predicted"/>
<feature type="non-terminal residue" evidence="1">
    <location>
        <position position="867"/>
    </location>
</feature>
<gene>
    <name evidence="1" type="ORF">PDJAM_G00216380</name>
</gene>
<comment type="caution">
    <text evidence="1">The sequence shown here is derived from an EMBL/GenBank/DDBJ whole genome shotgun (WGS) entry which is preliminary data.</text>
</comment>
<keyword evidence="2" id="KW-1185">Reference proteome</keyword>
<reference evidence="1" key="1">
    <citation type="submission" date="2020-02" db="EMBL/GenBank/DDBJ databases">
        <title>Genome sequencing of the panga catfish, Pangasius djambal.</title>
        <authorList>
            <person name="Wen M."/>
            <person name="Zahm M."/>
            <person name="Roques C."/>
            <person name="Cabau C."/>
            <person name="Klopp C."/>
            <person name="Donnadieu C."/>
            <person name="Jouanno E."/>
            <person name="Avarre J.-C."/>
            <person name="Campet M."/>
            <person name="Ha T."/>
            <person name="Dugue R."/>
            <person name="Lampietro C."/>
            <person name="Louis A."/>
            <person name="Herpin A."/>
            <person name="Echchiki A."/>
            <person name="Berthelot C."/>
            <person name="Parey E."/>
            <person name="Roest-Crollius H."/>
            <person name="Braasch I."/>
            <person name="Postlethwait J.H."/>
            <person name="Bobe J."/>
            <person name="Montfort J."/>
            <person name="Bouchez O."/>
            <person name="Begum T."/>
            <person name="Schartl M."/>
            <person name="Gustiano R."/>
            <person name="Guiguen Y."/>
        </authorList>
    </citation>
    <scope>NUCLEOTIDE SEQUENCE</scope>
    <source>
        <strain evidence="1">Pdj_M5554</strain>
    </source>
</reference>
<dbReference type="Proteomes" id="UP000830395">
    <property type="component" value="Chromosome 5"/>
</dbReference>
<sequence>VQTPGPVQKDGKPKEEGAVGRGRGLKPRQTPSPGDAGRGRGLRPGGGGDKPPGESPFAFQLKAVPLKFVKELQDIVLLEAESIGSSAVFECLISPSTAVTGWMKDGSNIRESPKYKFTSDGKDRKLAIIDVQLSDRGEYTCVAKLGNKEKTSTARLIVEELPVKFTKNLEEEVSVLKGQPMYLTCELNKDRNVVWKKDGNELKTDPGKIAINVIGLQHAVTIQDANDDDAGVYTCECENLKTQTTVKVMEFIRDWLVKPLRDQHVKPKATATFKCELFKDTPNWKWFKGDEEIPNEPSDKTEVKKEGKDITLTIKNAQPNDVGEYAMEVEGKRYTAKLTLGEREAEILKPLASVEVVEKEEAKFDTEISEDDVPGEWKLKGQVLTRSPTCDIKAEGTKRFLTLKNVQLDQAGEVTYQALNAVTSAMLTVKEGDARFITKLQDFTAVEKDEVTLDCELSKDVPVKWFHNEIEIKASKMVSMKVDGKRRILNIKKVEQKDKGVYVCDCGTDKTSANVNIEARDVKVVRPLYGVEVFDGETARFEVEISEDDIHGQWKLKGEVLTPSADVEIIEDGAKHTLTLYNCRVAQTGEVVFQGANAKCAANLKVKELPITFIMPLSDVQVYEKDEARFECELSREAKTFRWLKGSQELKADDKFDILTEGKRHTLILKSAAYEDEAKYMFEAEDKRTSAKLVIQGIRLEFVRPIKDVTVKERETAEFSIELSHEKIQVSWYKNDVRLHPSKVVHMSEHGKIHTLSFKEVSIDDTSLIKVEALGKTSEAMLTVLEGEAYFITKLQDYTAVEKDEVVLKCELSKPSAEVKWFKDGTEIIPSKNILIKADGKKRILIVRKAEKANIGEYVCDCGSDKT</sequence>
<evidence type="ECO:0000313" key="1">
    <source>
        <dbReference type="EMBL" id="MCJ8732914.1"/>
    </source>
</evidence>
<protein>
    <submittedName>
        <fullName evidence="1">Uncharacterized protein</fullName>
    </submittedName>
</protein>
<dbReference type="EMBL" id="CM040979">
    <property type="protein sequence ID" value="MCJ8732914.1"/>
    <property type="molecule type" value="Genomic_DNA"/>
</dbReference>
<feature type="non-terminal residue" evidence="1">
    <location>
        <position position="1"/>
    </location>
</feature>
<accession>A0ACC5YB75</accession>
<organism evidence="1 2">
    <name type="scientific">Pangasius djambal</name>
    <dbReference type="NCBI Taxonomy" id="1691987"/>
    <lineage>
        <taxon>Eukaryota</taxon>
        <taxon>Metazoa</taxon>
        <taxon>Chordata</taxon>
        <taxon>Craniata</taxon>
        <taxon>Vertebrata</taxon>
        <taxon>Euteleostomi</taxon>
        <taxon>Actinopterygii</taxon>
        <taxon>Neopterygii</taxon>
        <taxon>Teleostei</taxon>
        <taxon>Ostariophysi</taxon>
        <taxon>Siluriformes</taxon>
        <taxon>Pangasiidae</taxon>
        <taxon>Pangasius</taxon>
    </lineage>
</organism>